<evidence type="ECO:0000313" key="2">
    <source>
        <dbReference type="EMBL" id="OQR90456.1"/>
    </source>
</evidence>
<reference evidence="2 3" key="1">
    <citation type="journal article" date="2014" name="Genome Biol. Evol.">
        <title>The secreted proteins of Achlya hypogyna and Thraustotheca clavata identify the ancestral oomycete secretome and reveal gene acquisitions by horizontal gene transfer.</title>
        <authorList>
            <person name="Misner I."/>
            <person name="Blouin N."/>
            <person name="Leonard G."/>
            <person name="Richards T.A."/>
            <person name="Lane C.E."/>
        </authorList>
    </citation>
    <scope>NUCLEOTIDE SEQUENCE [LARGE SCALE GENOMIC DNA]</scope>
    <source>
        <strain evidence="2 3">ATCC 48635</strain>
    </source>
</reference>
<feature type="compositionally biased region" description="Low complexity" evidence="1">
    <location>
        <begin position="27"/>
        <end position="42"/>
    </location>
</feature>
<name>A0A1V9YXH9_ACHHY</name>
<evidence type="ECO:0000256" key="1">
    <source>
        <dbReference type="SAM" id="MobiDB-lite"/>
    </source>
</evidence>
<dbReference type="PANTHER" id="PTHR35213:SF3">
    <property type="entry name" value="MYB-LIKE DOMAIN-CONTAINING PROTEIN"/>
    <property type="match status" value="1"/>
</dbReference>
<feature type="region of interest" description="Disordered" evidence="1">
    <location>
        <begin position="23"/>
        <end position="42"/>
    </location>
</feature>
<accession>A0A1V9YXH9</accession>
<dbReference type="PANTHER" id="PTHR35213">
    <property type="entry name" value="RING-TYPE DOMAIN-CONTAINING PROTEIN-RELATED"/>
    <property type="match status" value="1"/>
</dbReference>
<gene>
    <name evidence="2" type="ORF">ACHHYP_05501</name>
</gene>
<sequence length="319" mass="35169">MDLARILAPIDVHFDELSDDHDMTDASLSSSPRSSVGGDSPRAASHLRMGKWFPEEEQYALALIECFILGAFADLATGTSLRSFLADKLQCPPMRISKKFSGEGHHLNFAGVSIPKKLGQKRYLRHAVDAVGAAKLDSLHDLKAAFLRAVAEEKQLDLAVKDKLPKRAMRSERGGLSFTANNRVGYWSREEQAYACKLIEAFMKGQLQLRKGTSLRSFLAHRLGCNPMRVSKKLATCAISGMEIPRRIGTATYQPKVYQDASMADILQTERELQSLRALCFGESVNVLEDKLLTTFAPRPLSSFSLLCAAAQNSTLPAH</sequence>
<dbReference type="AlphaFoldDB" id="A0A1V9YXH9"/>
<keyword evidence="3" id="KW-1185">Reference proteome</keyword>
<protein>
    <submittedName>
        <fullName evidence="2">Uncharacterized protein</fullName>
    </submittedName>
</protein>
<dbReference type="STRING" id="1202772.A0A1V9YXH9"/>
<organism evidence="2 3">
    <name type="scientific">Achlya hypogyna</name>
    <name type="common">Oomycete</name>
    <name type="synonym">Protoachlya hypogyna</name>
    <dbReference type="NCBI Taxonomy" id="1202772"/>
    <lineage>
        <taxon>Eukaryota</taxon>
        <taxon>Sar</taxon>
        <taxon>Stramenopiles</taxon>
        <taxon>Oomycota</taxon>
        <taxon>Saprolegniomycetes</taxon>
        <taxon>Saprolegniales</taxon>
        <taxon>Achlyaceae</taxon>
        <taxon>Achlya</taxon>
    </lineage>
</organism>
<dbReference type="Proteomes" id="UP000243579">
    <property type="component" value="Unassembled WGS sequence"/>
</dbReference>
<dbReference type="EMBL" id="JNBR01000625">
    <property type="protein sequence ID" value="OQR90456.1"/>
    <property type="molecule type" value="Genomic_DNA"/>
</dbReference>
<comment type="caution">
    <text evidence="2">The sequence shown here is derived from an EMBL/GenBank/DDBJ whole genome shotgun (WGS) entry which is preliminary data.</text>
</comment>
<proteinExistence type="predicted"/>
<evidence type="ECO:0000313" key="3">
    <source>
        <dbReference type="Proteomes" id="UP000243579"/>
    </source>
</evidence>
<dbReference type="OrthoDB" id="68300at2759"/>